<protein>
    <submittedName>
        <fullName evidence="2">Outer membrane lipoprotein-sorting protein</fullName>
    </submittedName>
</protein>
<dbReference type="Proteomes" id="UP001597468">
    <property type="component" value="Unassembled WGS sequence"/>
</dbReference>
<gene>
    <name evidence="2" type="ORF">ACFSTG_10565</name>
</gene>
<evidence type="ECO:0000256" key="1">
    <source>
        <dbReference type="SAM" id="SignalP"/>
    </source>
</evidence>
<sequence length="240" mass="26676">MKIIKSLFAAMLLLIVAPSSAQTADEIIANYIENTGGEKAWEDLKATKMIASVNQGGMEIPVTVYNTKDGKLAVVVNLQGQEITQMAYDGTTLWNTNFMTMKPEKSNEELTKNMALNKNDFPSALTNIEENGYEVELVGTETKEGTETFKIKVTQEPVMVNGKEVPSINYYYFEKENFVPIILESTQESGQLVTVGMSDYQEVDGLYFPFALNQGGQPIVIKEIILNPELDDSLFAFPTE</sequence>
<reference evidence="3" key="1">
    <citation type="journal article" date="2019" name="Int. J. Syst. Evol. Microbiol.">
        <title>The Global Catalogue of Microorganisms (GCM) 10K type strain sequencing project: providing services to taxonomists for standard genome sequencing and annotation.</title>
        <authorList>
            <consortium name="The Broad Institute Genomics Platform"/>
            <consortium name="The Broad Institute Genome Sequencing Center for Infectious Disease"/>
            <person name="Wu L."/>
            <person name="Ma J."/>
        </authorList>
    </citation>
    <scope>NUCLEOTIDE SEQUENCE [LARGE SCALE GENOMIC DNA]</scope>
    <source>
        <strain evidence="3">KCTC 42585</strain>
    </source>
</reference>
<evidence type="ECO:0000313" key="3">
    <source>
        <dbReference type="Proteomes" id="UP001597468"/>
    </source>
</evidence>
<evidence type="ECO:0000313" key="2">
    <source>
        <dbReference type="EMBL" id="MFD2518337.1"/>
    </source>
</evidence>
<name>A0ABW5IZM5_9FLAO</name>
<keyword evidence="3" id="KW-1185">Reference proteome</keyword>
<comment type="caution">
    <text evidence="2">The sequence shown here is derived from an EMBL/GenBank/DDBJ whole genome shotgun (WGS) entry which is preliminary data.</text>
</comment>
<feature type="chain" id="PRO_5046440800" evidence="1">
    <location>
        <begin position="22"/>
        <end position="240"/>
    </location>
</feature>
<accession>A0ABW5IZM5</accession>
<keyword evidence="1" id="KW-0732">Signal</keyword>
<proteinExistence type="predicted"/>
<dbReference type="EMBL" id="JBHULT010000009">
    <property type="protein sequence ID" value="MFD2518337.1"/>
    <property type="molecule type" value="Genomic_DNA"/>
</dbReference>
<keyword evidence="2" id="KW-0449">Lipoprotein</keyword>
<dbReference type="RefSeq" id="WP_380752263.1">
    <property type="nucleotide sequence ID" value="NZ_JBHULT010000009.1"/>
</dbReference>
<feature type="signal peptide" evidence="1">
    <location>
        <begin position="1"/>
        <end position="21"/>
    </location>
</feature>
<dbReference type="Gene3D" id="2.50.20.10">
    <property type="entry name" value="Lipoprotein localisation LolA/LolB/LppX"/>
    <property type="match status" value="1"/>
</dbReference>
<organism evidence="2 3">
    <name type="scientific">Salinimicrobium flavum</name>
    <dbReference type="NCBI Taxonomy" id="1737065"/>
    <lineage>
        <taxon>Bacteria</taxon>
        <taxon>Pseudomonadati</taxon>
        <taxon>Bacteroidota</taxon>
        <taxon>Flavobacteriia</taxon>
        <taxon>Flavobacteriales</taxon>
        <taxon>Flavobacteriaceae</taxon>
        <taxon>Salinimicrobium</taxon>
    </lineage>
</organism>